<dbReference type="Gene3D" id="3.90.1720.10">
    <property type="entry name" value="endopeptidase domain like (from Nostoc punctiforme)"/>
    <property type="match status" value="1"/>
</dbReference>
<dbReference type="InterPro" id="IPR051496">
    <property type="entry name" value="H-rev107_PLA/AT"/>
</dbReference>
<evidence type="ECO:0000313" key="6">
    <source>
        <dbReference type="Ensembl" id="ENSUMAP00000000161"/>
    </source>
</evidence>
<evidence type="ECO:0000256" key="4">
    <source>
        <dbReference type="ARBA" id="ARBA00023098"/>
    </source>
</evidence>
<reference evidence="6" key="1">
    <citation type="submission" date="2019-03" db="UniProtKB">
        <authorList>
            <consortium name="Ensembl"/>
        </authorList>
    </citation>
    <scope>IDENTIFICATION</scope>
</reference>
<dbReference type="GO" id="GO:0016410">
    <property type="term" value="F:N-acyltransferase activity"/>
    <property type="evidence" value="ECO:0007669"/>
    <property type="project" value="TreeGrafter"/>
</dbReference>
<dbReference type="GeneTree" id="ENSGT00940000162660"/>
<sequence>MEAENHSIVYRKLIPHFMVHLCLSLILPLQAKRGPKVGDLIEIFRPDFQHWAVYVGDGYVVHVTPSEGGAGRPTKSVPREKVVAKKELLDDVAGRDKYQVNHMHDRQYSALAPDQIVQRAEQHVGREVPYLMHRGSSRDFAIDMRYEVTTSLRYVRSSIFPVGIQGCSELRLCM</sequence>
<dbReference type="GO" id="GO:0005737">
    <property type="term" value="C:cytoplasm"/>
    <property type="evidence" value="ECO:0007669"/>
    <property type="project" value="TreeGrafter"/>
</dbReference>
<dbReference type="GO" id="GO:0004623">
    <property type="term" value="F:phospholipase A2 activity"/>
    <property type="evidence" value="ECO:0007669"/>
    <property type="project" value="TreeGrafter"/>
</dbReference>
<accession>A0A452SXH9</accession>
<evidence type="ECO:0000256" key="1">
    <source>
        <dbReference type="ARBA" id="ARBA00007824"/>
    </source>
</evidence>
<keyword evidence="3" id="KW-0378">Hydrolase</keyword>
<evidence type="ECO:0000259" key="5">
    <source>
        <dbReference type="PROSITE" id="PS51934"/>
    </source>
</evidence>
<dbReference type="OMA" id="PERNCEN"/>
<keyword evidence="4" id="KW-0443">Lipid metabolism</keyword>
<name>A0A452SXH9_URSMA</name>
<dbReference type="GO" id="GO:0070292">
    <property type="term" value="P:N-acylphosphatidylethanolamine metabolic process"/>
    <property type="evidence" value="ECO:0007669"/>
    <property type="project" value="TreeGrafter"/>
</dbReference>
<proteinExistence type="inferred from homology"/>
<comment type="similarity">
    <text evidence="1">Belongs to the H-rev107 family.</text>
</comment>
<feature type="domain" description="LRAT" evidence="5">
    <location>
        <begin position="40"/>
        <end position="153"/>
    </location>
</feature>
<keyword evidence="2" id="KW-0808">Transferase</keyword>
<dbReference type="Ensembl" id="ENSUMAT00000000307.1">
    <property type="protein sequence ID" value="ENSUMAP00000000161.1"/>
    <property type="gene ID" value="ENSUMAG00000000212.1"/>
</dbReference>
<evidence type="ECO:0000256" key="2">
    <source>
        <dbReference type="ARBA" id="ARBA00022679"/>
    </source>
</evidence>
<dbReference type="AlphaFoldDB" id="A0A452SXH9"/>
<dbReference type="GO" id="GO:0008970">
    <property type="term" value="F:phospholipase A1 activity"/>
    <property type="evidence" value="ECO:0007669"/>
    <property type="project" value="TreeGrafter"/>
</dbReference>
<protein>
    <recommendedName>
        <fullName evidence="5">LRAT domain-containing protein</fullName>
    </recommendedName>
</protein>
<dbReference type="PANTHER" id="PTHR13943:SF31">
    <property type="entry name" value="PHOSPHOLIPASE A AND ACYLTRANSFERASE 3"/>
    <property type="match status" value="1"/>
</dbReference>
<dbReference type="PANTHER" id="PTHR13943">
    <property type="entry name" value="HRAS-LIKE SUPPRESSOR - RELATED"/>
    <property type="match status" value="1"/>
</dbReference>
<dbReference type="PROSITE" id="PS51934">
    <property type="entry name" value="LRAT"/>
    <property type="match status" value="1"/>
</dbReference>
<evidence type="ECO:0000256" key="3">
    <source>
        <dbReference type="ARBA" id="ARBA00022801"/>
    </source>
</evidence>
<dbReference type="InterPro" id="IPR007053">
    <property type="entry name" value="LRAT_dom"/>
</dbReference>
<organism evidence="6">
    <name type="scientific">Ursus maritimus</name>
    <name type="common">Polar bear</name>
    <name type="synonym">Thalarctos maritimus</name>
    <dbReference type="NCBI Taxonomy" id="29073"/>
    <lineage>
        <taxon>Eukaryota</taxon>
        <taxon>Metazoa</taxon>
        <taxon>Chordata</taxon>
        <taxon>Craniata</taxon>
        <taxon>Vertebrata</taxon>
        <taxon>Euteleostomi</taxon>
        <taxon>Mammalia</taxon>
        <taxon>Eutheria</taxon>
        <taxon>Laurasiatheria</taxon>
        <taxon>Carnivora</taxon>
        <taxon>Caniformia</taxon>
        <taxon>Ursidae</taxon>
        <taxon>Ursus</taxon>
    </lineage>
</organism>
<dbReference type="Pfam" id="PF04970">
    <property type="entry name" value="LRAT"/>
    <property type="match status" value="1"/>
</dbReference>